<gene>
    <name evidence="1" type="ORF">LCGC14_2603720</name>
</gene>
<dbReference type="EMBL" id="LAZR01044018">
    <property type="protein sequence ID" value="KKL05665.1"/>
    <property type="molecule type" value="Genomic_DNA"/>
</dbReference>
<evidence type="ECO:0008006" key="2">
    <source>
        <dbReference type="Google" id="ProtNLM"/>
    </source>
</evidence>
<dbReference type="SUPFAM" id="SSF52540">
    <property type="entry name" value="P-loop containing nucleoside triphosphate hydrolases"/>
    <property type="match status" value="1"/>
</dbReference>
<dbReference type="AlphaFoldDB" id="A0A0F9A876"/>
<name>A0A0F9A876_9ZZZZ</name>
<feature type="non-terminal residue" evidence="1">
    <location>
        <position position="48"/>
    </location>
</feature>
<dbReference type="Gene3D" id="3.40.50.300">
    <property type="entry name" value="P-loop containing nucleotide triphosphate hydrolases"/>
    <property type="match status" value="1"/>
</dbReference>
<comment type="caution">
    <text evidence="1">The sequence shown here is derived from an EMBL/GenBank/DDBJ whole genome shotgun (WGS) entry which is preliminary data.</text>
</comment>
<accession>A0A0F9A876</accession>
<protein>
    <recommendedName>
        <fullName evidence="2">ATPase AAA-type core domain-containing protein</fullName>
    </recommendedName>
</protein>
<dbReference type="InterPro" id="IPR027417">
    <property type="entry name" value="P-loop_NTPase"/>
</dbReference>
<proteinExistence type="predicted"/>
<evidence type="ECO:0000313" key="1">
    <source>
        <dbReference type="EMBL" id="KKL05665.1"/>
    </source>
</evidence>
<sequence>MSELIILIGPPGCGKTEYTKKLKQHVRVNQDDQGKVNHFAIFAQAIKD</sequence>
<organism evidence="1">
    <name type="scientific">marine sediment metagenome</name>
    <dbReference type="NCBI Taxonomy" id="412755"/>
    <lineage>
        <taxon>unclassified sequences</taxon>
        <taxon>metagenomes</taxon>
        <taxon>ecological metagenomes</taxon>
    </lineage>
</organism>
<reference evidence="1" key="1">
    <citation type="journal article" date="2015" name="Nature">
        <title>Complex archaea that bridge the gap between prokaryotes and eukaryotes.</title>
        <authorList>
            <person name="Spang A."/>
            <person name="Saw J.H."/>
            <person name="Jorgensen S.L."/>
            <person name="Zaremba-Niedzwiedzka K."/>
            <person name="Martijn J."/>
            <person name="Lind A.E."/>
            <person name="van Eijk R."/>
            <person name="Schleper C."/>
            <person name="Guy L."/>
            <person name="Ettema T.J."/>
        </authorList>
    </citation>
    <scope>NUCLEOTIDE SEQUENCE</scope>
</reference>